<organism evidence="2 3">
    <name type="scientific">Caballeronia sordidicola</name>
    <name type="common">Burkholderia sordidicola</name>
    <dbReference type="NCBI Taxonomy" id="196367"/>
    <lineage>
        <taxon>Bacteria</taxon>
        <taxon>Pseudomonadati</taxon>
        <taxon>Pseudomonadota</taxon>
        <taxon>Betaproteobacteria</taxon>
        <taxon>Burkholderiales</taxon>
        <taxon>Burkholderiaceae</taxon>
        <taxon>Caballeronia</taxon>
    </lineage>
</organism>
<dbReference type="Proteomes" id="UP000054893">
    <property type="component" value="Unassembled WGS sequence"/>
</dbReference>
<protein>
    <submittedName>
        <fullName evidence="2">RES domain protein</fullName>
    </submittedName>
</protein>
<dbReference type="OrthoDB" id="648213at2"/>
<dbReference type="RefSeq" id="WP_060857652.1">
    <property type="nucleotide sequence ID" value="NZ_FCOC02000016.1"/>
</dbReference>
<proteinExistence type="predicted"/>
<reference evidence="2 3" key="1">
    <citation type="submission" date="2016-01" db="EMBL/GenBank/DDBJ databases">
        <authorList>
            <person name="Oliw E.H."/>
        </authorList>
    </citation>
    <scope>NUCLEOTIDE SEQUENCE [LARGE SCALE GENOMIC DNA]</scope>
    <source>
        <strain evidence="2">LMG 22029</strain>
    </source>
</reference>
<dbReference type="InterPro" id="IPR014914">
    <property type="entry name" value="RES_dom"/>
</dbReference>
<gene>
    <name evidence="2" type="ORF">AWB64_04578</name>
</gene>
<accession>A0A158HHC3</accession>
<evidence type="ECO:0000259" key="1">
    <source>
        <dbReference type="SMART" id="SM00953"/>
    </source>
</evidence>
<dbReference type="AlphaFoldDB" id="A0A158HHC3"/>
<name>A0A158HHC3_CABSO</name>
<dbReference type="EMBL" id="FCOC02000016">
    <property type="protein sequence ID" value="SAL43030.1"/>
    <property type="molecule type" value="Genomic_DNA"/>
</dbReference>
<evidence type="ECO:0000313" key="3">
    <source>
        <dbReference type="Proteomes" id="UP000054893"/>
    </source>
</evidence>
<evidence type="ECO:0000313" key="2">
    <source>
        <dbReference type="EMBL" id="SAL43030.1"/>
    </source>
</evidence>
<dbReference type="Pfam" id="PF08808">
    <property type="entry name" value="RES"/>
    <property type="match status" value="1"/>
</dbReference>
<feature type="domain" description="RES" evidence="1">
    <location>
        <begin position="24"/>
        <end position="160"/>
    </location>
</feature>
<sequence length="179" mass="19768">MILTHIGPEDTFFRAFTPQWAYQPESGAGAAVRGGRFNRQGVEARYLAARADVALLEYQSESALLPPATLASFLVTAENVVDFTCGYVEETWNPIWAEAYCNWKGMAFLDEIEPPSWVIGDLVREAGYPGILYRSARNPSGICLVLFPDLAKTTGYKASVFDPGALLPQNALSWSRQQK</sequence>
<dbReference type="SMART" id="SM00953">
    <property type="entry name" value="RES"/>
    <property type="match status" value="1"/>
</dbReference>